<evidence type="ECO:0000256" key="1">
    <source>
        <dbReference type="PIRNR" id="PIRNR039020"/>
    </source>
</evidence>
<dbReference type="AlphaFoldDB" id="A0A0B1R9K6"/>
<dbReference type="InterPro" id="IPR029068">
    <property type="entry name" value="Glyas_Bleomycin-R_OHBP_Dase"/>
</dbReference>
<dbReference type="EMBL" id="JTJJ01000011">
    <property type="protein sequence ID" value="KHJ69688.1"/>
    <property type="molecule type" value="Genomic_DNA"/>
</dbReference>
<protein>
    <recommendedName>
        <fullName evidence="1">Phenazine antibiotic resistance protein</fullName>
    </recommendedName>
</protein>
<sequence>MFTADMTILYVPNVIKSADFYASLFDLRPINVSPTFAMFVFENSFKFGLWSKYTVLPSVNNQPFNANGEITFKVQHKKDVDFLYNEWGAFREITIIQSPTEMDFGYTFTAIDPDGHRLRVMFLQLEEA</sequence>
<dbReference type="SUPFAM" id="SSF54593">
    <property type="entry name" value="Glyoxalase/Bleomycin resistance protein/Dihydroxybiphenyl dioxygenase"/>
    <property type="match status" value="1"/>
</dbReference>
<feature type="binding site" evidence="2">
    <location>
        <begin position="35"/>
        <end position="36"/>
    </location>
    <ligand>
        <name>D-alanylgriseoluteate</name>
        <dbReference type="ChEBI" id="CHEBI:167053"/>
    </ligand>
</feature>
<feature type="binding site" evidence="2">
    <location>
        <position position="50"/>
    </location>
    <ligand>
        <name>D-alanylgriseoluteate</name>
        <dbReference type="ChEBI" id="CHEBI:167053"/>
    </ligand>
</feature>
<comment type="subunit">
    <text evidence="1">Homodimer.</text>
</comment>
<feature type="domain" description="VOC" evidence="3">
    <location>
        <begin position="3"/>
        <end position="123"/>
    </location>
</feature>
<evidence type="ECO:0000256" key="2">
    <source>
        <dbReference type="PIRSR" id="PIRSR039020-50"/>
    </source>
</evidence>
<evidence type="ECO:0000313" key="4">
    <source>
        <dbReference type="EMBL" id="KHJ69688.1"/>
    </source>
</evidence>
<dbReference type="GO" id="GO:0046677">
    <property type="term" value="P:response to antibiotic"/>
    <property type="evidence" value="ECO:0007669"/>
    <property type="project" value="UniProtKB-UniRule"/>
</dbReference>
<organism evidence="4 5">
    <name type="scientific">Pantoea rodasii</name>
    <dbReference type="NCBI Taxonomy" id="1076549"/>
    <lineage>
        <taxon>Bacteria</taxon>
        <taxon>Pseudomonadati</taxon>
        <taxon>Pseudomonadota</taxon>
        <taxon>Gammaproteobacteria</taxon>
        <taxon>Enterobacterales</taxon>
        <taxon>Erwiniaceae</taxon>
        <taxon>Pantoea</taxon>
    </lineage>
</organism>
<evidence type="ECO:0000259" key="3">
    <source>
        <dbReference type="PROSITE" id="PS51819"/>
    </source>
</evidence>
<comment type="caution">
    <text evidence="4">The sequence shown here is derived from an EMBL/GenBank/DDBJ whole genome shotgun (WGS) entry which is preliminary data.</text>
</comment>
<keyword evidence="1" id="KW-0046">Antibiotic resistance</keyword>
<dbReference type="PROSITE" id="PS51819">
    <property type="entry name" value="VOC"/>
    <property type="match status" value="1"/>
</dbReference>
<dbReference type="InterPro" id="IPR004360">
    <property type="entry name" value="Glyas_Fos-R_dOase_dom"/>
</dbReference>
<gene>
    <name evidence="4" type="ORF">QU24_02190</name>
</gene>
<proteinExistence type="predicted"/>
<dbReference type="GO" id="GO:0042803">
    <property type="term" value="F:protein homodimerization activity"/>
    <property type="evidence" value="ECO:0007669"/>
    <property type="project" value="UniProtKB-UniRule"/>
</dbReference>
<dbReference type="Pfam" id="PF00903">
    <property type="entry name" value="Glyoxalase"/>
    <property type="match status" value="1"/>
</dbReference>
<evidence type="ECO:0000313" key="5">
    <source>
        <dbReference type="Proteomes" id="UP000030853"/>
    </source>
</evidence>
<reference evidence="4 5" key="1">
    <citation type="submission" date="2014-11" db="EMBL/GenBank/DDBJ databases">
        <title>Genome sequencing of Pantoea rodasii ND03.</title>
        <authorList>
            <person name="Muhamad Yunos N.Y."/>
            <person name="Chan K.-G."/>
        </authorList>
    </citation>
    <scope>NUCLEOTIDE SEQUENCE [LARGE SCALE GENOMIC DNA]</scope>
    <source>
        <strain evidence="4 5">ND03</strain>
    </source>
</reference>
<dbReference type="InterPro" id="IPR037523">
    <property type="entry name" value="VOC_core"/>
</dbReference>
<dbReference type="PIRSF" id="PIRSF039020">
    <property type="entry name" value="EhpR"/>
    <property type="match status" value="1"/>
</dbReference>
<comment type="function">
    <text evidence="1">Required for resistance to the phenazine antibiotic.</text>
</comment>
<dbReference type="Gene3D" id="3.30.720.120">
    <property type="match status" value="1"/>
</dbReference>
<dbReference type="Gene3D" id="3.30.720.110">
    <property type="match status" value="1"/>
</dbReference>
<accession>A0A0B1R9K6</accession>
<name>A0A0B1R9K6_9GAMM</name>
<dbReference type="Proteomes" id="UP000030853">
    <property type="component" value="Unassembled WGS sequence"/>
</dbReference>
<dbReference type="RefSeq" id="WP_039327942.1">
    <property type="nucleotide sequence ID" value="NZ_JTJJ01000011.1"/>
</dbReference>
<dbReference type="InterPro" id="IPR026275">
    <property type="entry name" value="Glyoxalase/dOase/EhpR"/>
</dbReference>